<dbReference type="OrthoDB" id="9811239at2"/>
<dbReference type="RefSeq" id="WP_069378612.1">
    <property type="nucleotide sequence ID" value="NZ_CP017141.1"/>
</dbReference>
<evidence type="ECO:0000256" key="1">
    <source>
        <dbReference type="ARBA" id="ARBA00022676"/>
    </source>
</evidence>
<proteinExistence type="predicted"/>
<dbReference type="GO" id="GO:0016757">
    <property type="term" value="F:glycosyltransferase activity"/>
    <property type="evidence" value="ECO:0007669"/>
    <property type="project" value="UniProtKB-KW"/>
</dbReference>
<dbReference type="SUPFAM" id="SSF53756">
    <property type="entry name" value="UDP-Glycosyltransferase/glycogen phosphorylase"/>
    <property type="match status" value="1"/>
</dbReference>
<evidence type="ECO:0000313" key="4">
    <source>
        <dbReference type="EMBL" id="AOM76919.1"/>
    </source>
</evidence>
<dbReference type="Proteomes" id="UP000094313">
    <property type="component" value="Chromosome"/>
</dbReference>
<dbReference type="AlphaFoldDB" id="A0A1D7QE99"/>
<evidence type="ECO:0000256" key="2">
    <source>
        <dbReference type="ARBA" id="ARBA00022679"/>
    </source>
</evidence>
<dbReference type="CDD" id="cd03801">
    <property type="entry name" value="GT4_PimA-like"/>
    <property type="match status" value="1"/>
</dbReference>
<protein>
    <recommendedName>
        <fullName evidence="3">Glycosyl transferase family 1 domain-containing protein</fullName>
    </recommendedName>
</protein>
<sequence>MKNLDILYGSSLKLVHGVNKVTESLLVGKRIFETSGIKLRKIYASDAIINCSREDKLPIGQFGNASVNSLSRKIRVFLKTRLLVGIPFLVYLRYLITVMAPAKKVVAGYLSNQEEPADLILFQDFNTAYHYLRKRENLQIKTAIISHSTEDLFHQLALSYPEFSGTVFESKIREKQSYVLENIDKIIFVSKQPVEEFRLKYGDKVDFVYNGLEDISYRGHQSKNHGTGNVSFICVGSISERKGQDILIEAMKLVTPELRAKAKVYFVGEGDLKNELKRRVNEYGLDQNFEFLGLRSDVKDLLTEVDCYVLPSRNEGLPIAIIEALREGLYIIASDVGGIPEMLNEAYSKLVKPEANELKNALEDVLKGEVNFEANSLKARQAFLEIFSLNIMIDKYASILNKL</sequence>
<dbReference type="PANTHER" id="PTHR12526">
    <property type="entry name" value="GLYCOSYLTRANSFERASE"/>
    <property type="match status" value="1"/>
</dbReference>
<evidence type="ECO:0000259" key="3">
    <source>
        <dbReference type="Pfam" id="PF00534"/>
    </source>
</evidence>
<organism evidence="4 5">
    <name type="scientific">Pedobacter steynii</name>
    <dbReference type="NCBI Taxonomy" id="430522"/>
    <lineage>
        <taxon>Bacteria</taxon>
        <taxon>Pseudomonadati</taxon>
        <taxon>Bacteroidota</taxon>
        <taxon>Sphingobacteriia</taxon>
        <taxon>Sphingobacteriales</taxon>
        <taxon>Sphingobacteriaceae</taxon>
        <taxon>Pedobacter</taxon>
    </lineage>
</organism>
<keyword evidence="2" id="KW-0808">Transferase</keyword>
<dbReference type="Pfam" id="PF00534">
    <property type="entry name" value="Glycos_transf_1"/>
    <property type="match status" value="1"/>
</dbReference>
<dbReference type="Gene3D" id="3.40.50.2000">
    <property type="entry name" value="Glycogen Phosphorylase B"/>
    <property type="match status" value="2"/>
</dbReference>
<name>A0A1D7QE99_9SPHI</name>
<dbReference type="EMBL" id="CP017141">
    <property type="protein sequence ID" value="AOM76919.1"/>
    <property type="molecule type" value="Genomic_DNA"/>
</dbReference>
<evidence type="ECO:0000313" key="5">
    <source>
        <dbReference type="Proteomes" id="UP000094313"/>
    </source>
</evidence>
<feature type="domain" description="Glycosyl transferase family 1" evidence="3">
    <location>
        <begin position="221"/>
        <end position="371"/>
    </location>
</feature>
<accession>A0A1D7QE99</accession>
<dbReference type="PANTHER" id="PTHR12526:SF629">
    <property type="entry name" value="TEICHURONIC ACID BIOSYNTHESIS GLYCOSYLTRANSFERASE TUAH-RELATED"/>
    <property type="match status" value="1"/>
</dbReference>
<dbReference type="KEGG" id="psty:BFS30_06890"/>
<dbReference type="InterPro" id="IPR001296">
    <property type="entry name" value="Glyco_trans_1"/>
</dbReference>
<keyword evidence="1" id="KW-0328">Glycosyltransferase</keyword>
<keyword evidence="5" id="KW-1185">Reference proteome</keyword>
<gene>
    <name evidence="4" type="ORF">BFS30_06890</name>
</gene>
<reference evidence="4 5" key="1">
    <citation type="submission" date="2016-08" db="EMBL/GenBank/DDBJ databases">
        <authorList>
            <person name="Seilhamer J.J."/>
        </authorList>
    </citation>
    <scope>NUCLEOTIDE SEQUENCE [LARGE SCALE GENOMIC DNA]</scope>
    <source>
        <strain evidence="4 5">DX4</strain>
    </source>
</reference>